<gene>
    <name evidence="1" type="ORF">METZ01_LOCUS333010</name>
</gene>
<organism evidence="1">
    <name type="scientific">marine metagenome</name>
    <dbReference type="NCBI Taxonomy" id="408172"/>
    <lineage>
        <taxon>unclassified sequences</taxon>
        <taxon>metagenomes</taxon>
        <taxon>ecological metagenomes</taxon>
    </lineage>
</organism>
<proteinExistence type="predicted"/>
<feature type="non-terminal residue" evidence="1">
    <location>
        <position position="1"/>
    </location>
</feature>
<feature type="non-terminal residue" evidence="1">
    <location>
        <position position="23"/>
    </location>
</feature>
<evidence type="ECO:0000313" key="1">
    <source>
        <dbReference type="EMBL" id="SVC80156.1"/>
    </source>
</evidence>
<dbReference type="AlphaFoldDB" id="A0A382Q416"/>
<name>A0A382Q416_9ZZZZ</name>
<reference evidence="1" key="1">
    <citation type="submission" date="2018-05" db="EMBL/GenBank/DDBJ databases">
        <authorList>
            <person name="Lanie J.A."/>
            <person name="Ng W.-L."/>
            <person name="Kazmierczak K.M."/>
            <person name="Andrzejewski T.M."/>
            <person name="Davidsen T.M."/>
            <person name="Wayne K.J."/>
            <person name="Tettelin H."/>
            <person name="Glass J.I."/>
            <person name="Rusch D."/>
            <person name="Podicherti R."/>
            <person name="Tsui H.-C.T."/>
            <person name="Winkler M.E."/>
        </authorList>
    </citation>
    <scope>NUCLEOTIDE SEQUENCE</scope>
</reference>
<accession>A0A382Q416</accession>
<protein>
    <submittedName>
        <fullName evidence="1">Uncharacterized protein</fullName>
    </submittedName>
</protein>
<sequence>VEIRDVHKSFGEQQVLHGVDLMV</sequence>
<dbReference type="EMBL" id="UINC01111732">
    <property type="protein sequence ID" value="SVC80156.1"/>
    <property type="molecule type" value="Genomic_DNA"/>
</dbReference>